<dbReference type="EMBL" id="SNRW01025462">
    <property type="protein sequence ID" value="KAA6361498.1"/>
    <property type="molecule type" value="Genomic_DNA"/>
</dbReference>
<gene>
    <name evidence="1" type="ORF">EZS28_042975</name>
</gene>
<dbReference type="Proteomes" id="UP000324800">
    <property type="component" value="Unassembled WGS sequence"/>
</dbReference>
<sequence length="85" mass="9544">MGVMSMISMEKSALTGTHNKMVVLSNGCCAPFIFLLRIVHIICASFESQTFASNCPHHKCITLVDWVRLSHRHLLRIVHIICASH</sequence>
<proteinExistence type="predicted"/>
<accession>A0A5J4TTF8</accession>
<comment type="caution">
    <text evidence="1">The sequence shown here is derived from an EMBL/GenBank/DDBJ whole genome shotgun (WGS) entry which is preliminary data.</text>
</comment>
<name>A0A5J4TTF8_9EUKA</name>
<reference evidence="1 2" key="1">
    <citation type="submission" date="2019-03" db="EMBL/GenBank/DDBJ databases">
        <title>Single cell metagenomics reveals metabolic interactions within the superorganism composed of flagellate Streblomastix strix and complex community of Bacteroidetes bacteria on its surface.</title>
        <authorList>
            <person name="Treitli S.C."/>
            <person name="Kolisko M."/>
            <person name="Husnik F."/>
            <person name="Keeling P."/>
            <person name="Hampl V."/>
        </authorList>
    </citation>
    <scope>NUCLEOTIDE SEQUENCE [LARGE SCALE GENOMIC DNA]</scope>
    <source>
        <strain evidence="1">ST1C</strain>
    </source>
</reference>
<evidence type="ECO:0000313" key="1">
    <source>
        <dbReference type="EMBL" id="KAA6361498.1"/>
    </source>
</evidence>
<evidence type="ECO:0000313" key="2">
    <source>
        <dbReference type="Proteomes" id="UP000324800"/>
    </source>
</evidence>
<dbReference type="AlphaFoldDB" id="A0A5J4TTF8"/>
<protein>
    <submittedName>
        <fullName evidence="1">Uncharacterized protein</fullName>
    </submittedName>
</protein>
<organism evidence="1 2">
    <name type="scientific">Streblomastix strix</name>
    <dbReference type="NCBI Taxonomy" id="222440"/>
    <lineage>
        <taxon>Eukaryota</taxon>
        <taxon>Metamonada</taxon>
        <taxon>Preaxostyla</taxon>
        <taxon>Oxymonadida</taxon>
        <taxon>Streblomastigidae</taxon>
        <taxon>Streblomastix</taxon>
    </lineage>
</organism>